<proteinExistence type="predicted"/>
<dbReference type="EMBL" id="PVNK01000015">
    <property type="protein sequence ID" value="PRQ05379.1"/>
    <property type="molecule type" value="Genomic_DNA"/>
</dbReference>
<dbReference type="Proteomes" id="UP000237968">
    <property type="component" value="Unassembled WGS sequence"/>
</dbReference>
<evidence type="ECO:0000256" key="2">
    <source>
        <dbReference type="ARBA" id="ARBA00034247"/>
    </source>
</evidence>
<dbReference type="PROSITE" id="PS50894">
    <property type="entry name" value="HPT"/>
    <property type="match status" value="1"/>
</dbReference>
<dbReference type="InterPro" id="IPR001789">
    <property type="entry name" value="Sig_transdc_resp-reg_receiver"/>
</dbReference>
<dbReference type="GO" id="GO:1902201">
    <property type="term" value="P:negative regulation of bacterial-type flagellum-dependent cell motility"/>
    <property type="evidence" value="ECO:0007669"/>
    <property type="project" value="TreeGrafter"/>
</dbReference>
<sequence>MSILAEAARKLRVRYIEGLPAKRRVVQEALTARSLGDPEADGTLRRIAHQIRGSAASYGLLEIDNAAYRLEYAETTAELEQAAAELIVALHEVYRAESSPYMKILLIDDDPAVGPLLEGLLSEERISLTQVLTAAEGHEELNSGDWSAIFVDLILPDADGRTLLTRIRAAPSHRDTPLIVLSAKTSSLVKNECAMYGIDSYIEKPIDPRTFAVGIASVLGRARSLQAAAYDDSLTGLPNRVGFRRAFEPLRLLAERNGSPLSLALLDIDHFKRFNDDFGHHVGDRALVTAAQTIKASLRHSDLVGRWGGEEFIIGLPETGAKAAVELLGRAARALREHEDFGAQNPMTFSGGVTELEPGETLDFGLLRADQLLYQVKRTGRGKSICELEPVADGRPRLLFAEDDPGVASLIMRDLSEDFEVTHVGDGGEALELSARERFDIVMLDYQMPRRNGIDVVRELRTRPEYRDTPILLLTAIGSDTAVEQAFAAGADDYITKPHRRRALLARLFRHLGRSAVALSDDTPRPVPQTVESMVTVVVCDFVDVEGPGAGLPAKRLRPVLDGYTSLATKILVRRKAEVDKLGGHRLVAVFGAPVLREDDARRALKAAVEIQQAVRQMASVSRPLGVRVGLHSSLVTAASVAGQRYVQEGALDGVVRVAREMATTVSAGAIVLDAKTVEQSSASSSGSLNGPVPWQVEGRSVELYRLRWQ</sequence>
<dbReference type="PANTHER" id="PTHR45138:SF9">
    <property type="entry name" value="DIGUANYLATE CYCLASE DGCM-RELATED"/>
    <property type="match status" value="1"/>
</dbReference>
<dbReference type="Gene3D" id="3.30.70.1230">
    <property type="entry name" value="Nucleotide cyclase"/>
    <property type="match status" value="1"/>
</dbReference>
<evidence type="ECO:0000256" key="4">
    <source>
        <dbReference type="PROSITE-ProRule" id="PRU00169"/>
    </source>
</evidence>
<dbReference type="PROSITE" id="PS50125">
    <property type="entry name" value="GUANYLATE_CYCLASE_2"/>
    <property type="match status" value="1"/>
</dbReference>
<dbReference type="AlphaFoldDB" id="A0A2S9YJU4"/>
<keyword evidence="9" id="KW-0808">Transferase</keyword>
<keyword evidence="9" id="KW-0548">Nucleotidyltransferase</keyword>
<dbReference type="FunFam" id="3.30.70.270:FF:000001">
    <property type="entry name" value="Diguanylate cyclase domain protein"/>
    <property type="match status" value="1"/>
</dbReference>
<comment type="catalytic activity">
    <reaction evidence="2">
        <text>2 GTP = 3',3'-c-di-GMP + 2 diphosphate</text>
        <dbReference type="Rhea" id="RHEA:24898"/>
        <dbReference type="ChEBI" id="CHEBI:33019"/>
        <dbReference type="ChEBI" id="CHEBI:37565"/>
        <dbReference type="ChEBI" id="CHEBI:58805"/>
        <dbReference type="EC" id="2.7.7.65"/>
    </reaction>
</comment>
<dbReference type="CDD" id="cd07302">
    <property type="entry name" value="CHD"/>
    <property type="match status" value="1"/>
</dbReference>
<feature type="modified residue" description="Phosphohistidine" evidence="3">
    <location>
        <position position="49"/>
    </location>
</feature>
<evidence type="ECO:0000313" key="9">
    <source>
        <dbReference type="EMBL" id="PRQ05379.1"/>
    </source>
</evidence>
<dbReference type="InterPro" id="IPR000160">
    <property type="entry name" value="GGDEF_dom"/>
</dbReference>
<accession>A0A2S9YJU4</accession>
<dbReference type="SMART" id="SM00448">
    <property type="entry name" value="REC"/>
    <property type="match status" value="2"/>
</dbReference>
<feature type="domain" description="HPt" evidence="8">
    <location>
        <begin position="4"/>
        <end position="104"/>
    </location>
</feature>
<dbReference type="GO" id="GO:0000160">
    <property type="term" value="P:phosphorelay signal transduction system"/>
    <property type="evidence" value="ECO:0007669"/>
    <property type="project" value="InterPro"/>
</dbReference>
<evidence type="ECO:0000256" key="1">
    <source>
        <dbReference type="ARBA" id="ARBA00012528"/>
    </source>
</evidence>
<dbReference type="Gene3D" id="3.30.70.270">
    <property type="match status" value="1"/>
</dbReference>
<dbReference type="CDD" id="cd01949">
    <property type="entry name" value="GGDEF"/>
    <property type="match status" value="1"/>
</dbReference>
<feature type="modified residue" description="4-aspartylphosphate" evidence="4">
    <location>
        <position position="152"/>
    </location>
</feature>
<keyword evidence="4" id="KW-0597">Phosphoprotein</keyword>
<feature type="domain" description="GGDEF" evidence="7">
    <location>
        <begin position="259"/>
        <end position="389"/>
    </location>
</feature>
<dbReference type="InterPro" id="IPR043128">
    <property type="entry name" value="Rev_trsase/Diguanyl_cyclase"/>
</dbReference>
<reference evidence="9 10" key="1">
    <citation type="submission" date="2018-03" db="EMBL/GenBank/DDBJ databases">
        <title>Draft Genome Sequences of the Obligatory Marine Myxobacteria Enhygromyxa salina SWB005.</title>
        <authorList>
            <person name="Poehlein A."/>
            <person name="Moghaddam J.A."/>
            <person name="Harms H."/>
            <person name="Alanjari M."/>
            <person name="Koenig G.M."/>
            <person name="Daniel R."/>
            <person name="Schaeberle T.F."/>
        </authorList>
    </citation>
    <scope>NUCLEOTIDE SEQUENCE [LARGE SCALE GENOMIC DNA]</scope>
    <source>
        <strain evidence="9 10">SWB005</strain>
    </source>
</reference>
<dbReference type="GO" id="GO:0052621">
    <property type="term" value="F:diguanylate cyclase activity"/>
    <property type="evidence" value="ECO:0007669"/>
    <property type="project" value="UniProtKB-EC"/>
</dbReference>
<dbReference type="InterPro" id="IPR011006">
    <property type="entry name" value="CheY-like_superfamily"/>
</dbReference>
<dbReference type="InterPro" id="IPR008207">
    <property type="entry name" value="Sig_transdc_His_kin_Hpt_dom"/>
</dbReference>
<protein>
    <recommendedName>
        <fullName evidence="1">diguanylate cyclase</fullName>
        <ecNumber evidence="1">2.7.7.65</ecNumber>
    </recommendedName>
</protein>
<comment type="caution">
    <text evidence="9">The sequence shown here is derived from an EMBL/GenBank/DDBJ whole genome shotgun (WGS) entry which is preliminary data.</text>
</comment>
<dbReference type="OrthoDB" id="9787818at2"/>
<evidence type="ECO:0000259" key="8">
    <source>
        <dbReference type="PROSITE" id="PS50894"/>
    </source>
</evidence>
<dbReference type="EC" id="2.7.7.65" evidence="1"/>
<name>A0A2S9YJU4_9BACT</name>
<evidence type="ECO:0000259" key="6">
    <source>
        <dbReference type="PROSITE" id="PS50125"/>
    </source>
</evidence>
<dbReference type="PANTHER" id="PTHR45138">
    <property type="entry name" value="REGULATORY COMPONENTS OF SENSORY TRANSDUCTION SYSTEM"/>
    <property type="match status" value="1"/>
</dbReference>
<gene>
    <name evidence="9" type="primary">yedQ</name>
    <name evidence="9" type="ORF">ENSA5_03690</name>
</gene>
<evidence type="ECO:0000313" key="10">
    <source>
        <dbReference type="Proteomes" id="UP000237968"/>
    </source>
</evidence>
<dbReference type="InterPro" id="IPR001054">
    <property type="entry name" value="A/G_cyclase"/>
</dbReference>
<dbReference type="GO" id="GO:0005886">
    <property type="term" value="C:plasma membrane"/>
    <property type="evidence" value="ECO:0007669"/>
    <property type="project" value="TreeGrafter"/>
</dbReference>
<dbReference type="GO" id="GO:0009190">
    <property type="term" value="P:cyclic nucleotide biosynthetic process"/>
    <property type="evidence" value="ECO:0007669"/>
    <property type="project" value="InterPro"/>
</dbReference>
<dbReference type="GO" id="GO:0043709">
    <property type="term" value="P:cell adhesion involved in single-species biofilm formation"/>
    <property type="evidence" value="ECO:0007669"/>
    <property type="project" value="TreeGrafter"/>
</dbReference>
<organism evidence="9 10">
    <name type="scientific">Enhygromyxa salina</name>
    <dbReference type="NCBI Taxonomy" id="215803"/>
    <lineage>
        <taxon>Bacteria</taxon>
        <taxon>Pseudomonadati</taxon>
        <taxon>Myxococcota</taxon>
        <taxon>Polyangia</taxon>
        <taxon>Nannocystales</taxon>
        <taxon>Nannocystaceae</taxon>
        <taxon>Enhygromyxa</taxon>
    </lineage>
</organism>
<dbReference type="RefSeq" id="WP_106389838.1">
    <property type="nucleotide sequence ID" value="NZ_PVNK01000015.1"/>
</dbReference>
<dbReference type="PROSITE" id="PS50110">
    <property type="entry name" value="RESPONSE_REGULATORY"/>
    <property type="match status" value="2"/>
</dbReference>
<feature type="domain" description="Response regulatory" evidence="5">
    <location>
        <begin position="103"/>
        <end position="219"/>
    </location>
</feature>
<dbReference type="SUPFAM" id="SSF55073">
    <property type="entry name" value="Nucleotide cyclase"/>
    <property type="match status" value="2"/>
</dbReference>
<evidence type="ECO:0000259" key="5">
    <source>
        <dbReference type="PROSITE" id="PS50110"/>
    </source>
</evidence>
<dbReference type="Gene3D" id="1.20.120.160">
    <property type="entry name" value="HPT domain"/>
    <property type="match status" value="1"/>
</dbReference>
<dbReference type="NCBIfam" id="TIGR00254">
    <property type="entry name" value="GGDEF"/>
    <property type="match status" value="1"/>
</dbReference>
<feature type="modified residue" description="4-aspartylphosphate" evidence="4">
    <location>
        <position position="445"/>
    </location>
</feature>
<dbReference type="GO" id="GO:0004672">
    <property type="term" value="F:protein kinase activity"/>
    <property type="evidence" value="ECO:0007669"/>
    <property type="project" value="UniProtKB-ARBA"/>
</dbReference>
<dbReference type="InterPro" id="IPR050469">
    <property type="entry name" value="Diguanylate_Cyclase"/>
</dbReference>
<dbReference type="SMART" id="SM00267">
    <property type="entry name" value="GGDEF"/>
    <property type="match status" value="1"/>
</dbReference>
<evidence type="ECO:0000256" key="3">
    <source>
        <dbReference type="PROSITE-ProRule" id="PRU00110"/>
    </source>
</evidence>
<dbReference type="PROSITE" id="PS50887">
    <property type="entry name" value="GGDEF"/>
    <property type="match status" value="1"/>
</dbReference>
<dbReference type="Pfam" id="PF00072">
    <property type="entry name" value="Response_reg"/>
    <property type="match status" value="2"/>
</dbReference>
<dbReference type="InterPro" id="IPR029787">
    <property type="entry name" value="Nucleotide_cyclase"/>
</dbReference>
<dbReference type="SUPFAM" id="SSF47226">
    <property type="entry name" value="Histidine-containing phosphotransfer domain, HPT domain"/>
    <property type="match status" value="1"/>
</dbReference>
<dbReference type="SUPFAM" id="SSF52172">
    <property type="entry name" value="CheY-like"/>
    <property type="match status" value="2"/>
</dbReference>
<dbReference type="CDD" id="cd17574">
    <property type="entry name" value="REC_OmpR"/>
    <property type="match status" value="1"/>
</dbReference>
<dbReference type="GO" id="GO:0004016">
    <property type="term" value="F:adenylate cyclase activity"/>
    <property type="evidence" value="ECO:0007669"/>
    <property type="project" value="UniProtKB-ARBA"/>
</dbReference>
<dbReference type="Gene3D" id="3.40.50.2300">
    <property type="match status" value="2"/>
</dbReference>
<evidence type="ECO:0000259" key="7">
    <source>
        <dbReference type="PROSITE" id="PS50887"/>
    </source>
</evidence>
<keyword evidence="10" id="KW-1185">Reference proteome</keyword>
<dbReference type="Pfam" id="PF01627">
    <property type="entry name" value="Hpt"/>
    <property type="match status" value="1"/>
</dbReference>
<feature type="domain" description="Response regulatory" evidence="5">
    <location>
        <begin position="397"/>
        <end position="512"/>
    </location>
</feature>
<feature type="domain" description="Guanylate cyclase" evidence="6">
    <location>
        <begin position="536"/>
        <end position="663"/>
    </location>
</feature>
<dbReference type="InterPro" id="IPR036641">
    <property type="entry name" value="HPT_dom_sf"/>
</dbReference>
<dbReference type="Pfam" id="PF00990">
    <property type="entry name" value="GGDEF"/>
    <property type="match status" value="1"/>
</dbReference>